<protein>
    <submittedName>
        <fullName evidence="2">Uncharacterized protein</fullName>
    </submittedName>
</protein>
<gene>
    <name evidence="2" type="ORF">ACD_71C00174G0004</name>
</gene>
<dbReference type="AlphaFoldDB" id="K1YMZ4"/>
<comment type="caution">
    <text evidence="2">The sequence shown here is derived from an EMBL/GenBank/DDBJ whole genome shotgun (WGS) entry which is preliminary data.</text>
</comment>
<dbReference type="EMBL" id="AMFJ01028905">
    <property type="protein sequence ID" value="EKD44340.1"/>
    <property type="molecule type" value="Genomic_DNA"/>
</dbReference>
<accession>K1YMZ4</accession>
<keyword evidence="1" id="KW-1133">Transmembrane helix</keyword>
<feature type="transmembrane region" description="Helical" evidence="1">
    <location>
        <begin position="47"/>
        <end position="75"/>
    </location>
</feature>
<proteinExistence type="predicted"/>
<reference evidence="2" key="1">
    <citation type="journal article" date="2012" name="Science">
        <title>Fermentation, hydrogen, and sulfur metabolism in multiple uncultivated bacterial phyla.</title>
        <authorList>
            <person name="Wrighton K.C."/>
            <person name="Thomas B.C."/>
            <person name="Sharon I."/>
            <person name="Miller C.S."/>
            <person name="Castelle C.J."/>
            <person name="VerBerkmoes N.C."/>
            <person name="Wilkins M.J."/>
            <person name="Hettich R.L."/>
            <person name="Lipton M.S."/>
            <person name="Williams K.H."/>
            <person name="Long P.E."/>
            <person name="Banfield J.F."/>
        </authorList>
    </citation>
    <scope>NUCLEOTIDE SEQUENCE [LARGE SCALE GENOMIC DNA]</scope>
</reference>
<evidence type="ECO:0000256" key="1">
    <source>
        <dbReference type="SAM" id="Phobius"/>
    </source>
</evidence>
<keyword evidence="1" id="KW-0472">Membrane</keyword>
<organism evidence="2">
    <name type="scientific">uncultured bacterium</name>
    <name type="common">gcode 4</name>
    <dbReference type="NCBI Taxonomy" id="1234023"/>
    <lineage>
        <taxon>Bacteria</taxon>
        <taxon>environmental samples</taxon>
    </lineage>
</organism>
<name>K1YMZ4_9BACT</name>
<keyword evidence="1" id="KW-0812">Transmembrane</keyword>
<sequence length="174" mass="21183">MFSVYIKRVYIKYSKKEKIFIPLDKKFSKLPFLHILLNKEYNYFPFIPMYLIVFFILIGLISIAFIVLFFQTLFMREAIRRREQKIISLYKEKIDKIPAFIEIMSKNTAYKDIFLEIIHLHKIAIISNIWSIYDILENNSRIHREFLFLMKVSAHVQDLHRNGNFLYIRDFIVF</sequence>
<evidence type="ECO:0000313" key="2">
    <source>
        <dbReference type="EMBL" id="EKD44340.1"/>
    </source>
</evidence>
<feature type="non-terminal residue" evidence="2">
    <location>
        <position position="174"/>
    </location>
</feature>